<gene>
    <name evidence="2" type="ORF">GIX10_03920</name>
</gene>
<dbReference type="InterPro" id="IPR007621">
    <property type="entry name" value="TPM_dom"/>
</dbReference>
<comment type="caution">
    <text evidence="2">The sequence shown here is derived from an EMBL/GenBank/DDBJ whole genome shotgun (WGS) entry which is preliminary data.</text>
</comment>
<feature type="domain" description="TPM" evidence="1">
    <location>
        <begin position="40"/>
        <end position="161"/>
    </location>
</feature>
<accession>A0A6L6GDC3</accession>
<reference evidence="2 3" key="1">
    <citation type="submission" date="2019-11" db="EMBL/GenBank/DDBJ databases">
        <authorList>
            <person name="An D."/>
        </authorList>
    </citation>
    <scope>NUCLEOTIDE SEQUENCE [LARGE SCALE GENOMIC DNA]</scope>
    <source>
        <strain evidence="2 3">YIM 103518</strain>
    </source>
</reference>
<protein>
    <recommendedName>
        <fullName evidence="1">TPM domain-containing protein</fullName>
    </recommendedName>
</protein>
<dbReference type="Gene3D" id="3.10.310.50">
    <property type="match status" value="1"/>
</dbReference>
<dbReference type="PANTHER" id="PTHR30373">
    <property type="entry name" value="UPF0603 PROTEIN YGCG"/>
    <property type="match status" value="1"/>
</dbReference>
<organism evidence="2 3">
    <name type="scientific">Acinetobacter faecalis</name>
    <dbReference type="NCBI Taxonomy" id="2665161"/>
    <lineage>
        <taxon>Bacteria</taxon>
        <taxon>Pseudomonadati</taxon>
        <taxon>Pseudomonadota</taxon>
        <taxon>Gammaproteobacteria</taxon>
        <taxon>Moraxellales</taxon>
        <taxon>Moraxellaceae</taxon>
        <taxon>Acinetobacter</taxon>
    </lineage>
</organism>
<dbReference type="AlphaFoldDB" id="A0A6L6GDC3"/>
<evidence type="ECO:0000313" key="2">
    <source>
        <dbReference type="EMBL" id="MTD10601.1"/>
    </source>
</evidence>
<dbReference type="Pfam" id="PF04536">
    <property type="entry name" value="TPM_phosphatase"/>
    <property type="match status" value="1"/>
</dbReference>
<dbReference type="EMBL" id="WLYL01000008">
    <property type="protein sequence ID" value="MTD10601.1"/>
    <property type="molecule type" value="Genomic_DNA"/>
</dbReference>
<name>A0A6L6GDC3_9GAMM</name>
<proteinExistence type="predicted"/>
<evidence type="ECO:0000313" key="3">
    <source>
        <dbReference type="Proteomes" id="UP000473854"/>
    </source>
</evidence>
<evidence type="ECO:0000259" key="1">
    <source>
        <dbReference type="Pfam" id="PF04536"/>
    </source>
</evidence>
<sequence>MVKNTETTKIVTQPKLNEVATPSFKRWLKHFFFMPATKRYFNQQDQHAIAEAVKVAEQGHVGEIQVVVEAYIPAANAFYQDTHARAQQLFAEVGVWDTEFNSGVLLYINLCDKKVEILIDRGIKKATTQDVWNDICETIIQSIKQQEYRKAVVNGVGEIGKVLDEYYAGRTINIENELSNIPIIIG</sequence>
<dbReference type="RefSeq" id="WP_154772230.1">
    <property type="nucleotide sequence ID" value="NZ_WLYL01000008.1"/>
</dbReference>
<dbReference type="Proteomes" id="UP000473854">
    <property type="component" value="Unassembled WGS sequence"/>
</dbReference>
<dbReference type="PANTHER" id="PTHR30373:SF8">
    <property type="entry name" value="BLL7265 PROTEIN"/>
    <property type="match status" value="1"/>
</dbReference>